<keyword evidence="4" id="KW-1185">Reference proteome</keyword>
<keyword evidence="2" id="KW-0812">Transmembrane</keyword>
<feature type="region of interest" description="Disordered" evidence="1">
    <location>
        <begin position="1"/>
        <end position="60"/>
    </location>
</feature>
<protein>
    <submittedName>
        <fullName evidence="3">Uncharacterized protein</fullName>
    </submittedName>
</protein>
<evidence type="ECO:0000313" key="3">
    <source>
        <dbReference type="EMBL" id="TWJ16331.1"/>
    </source>
</evidence>
<keyword evidence="2" id="KW-0472">Membrane</keyword>
<comment type="caution">
    <text evidence="3">The sequence shown here is derived from an EMBL/GenBank/DDBJ whole genome shotgun (WGS) entry which is preliminary data.</text>
</comment>
<evidence type="ECO:0000256" key="1">
    <source>
        <dbReference type="SAM" id="MobiDB-lite"/>
    </source>
</evidence>
<sequence length="208" mass="21854">MESPDERSPVNLSPPPPQNPGPPGYPGGAYPPPPPPEPGGGPLPGPGMPPPVDLAATGPKPTGRPVTAILTGLVMGGLALFFIIAAIMEFAEMVPTGVPYDSIQNIRGAYFALMGVVALVAAVLVIVNGDFGRVFAASVAGAAMWEAAEWWQYILLILFDGNTGDPSEDWWIRAVPPLLGGFSGIVALIMLAMPKFSDWSSDRRRPRT</sequence>
<feature type="transmembrane region" description="Helical" evidence="2">
    <location>
        <begin position="170"/>
        <end position="193"/>
    </location>
</feature>
<evidence type="ECO:0000256" key="2">
    <source>
        <dbReference type="SAM" id="Phobius"/>
    </source>
</evidence>
<dbReference type="AlphaFoldDB" id="A0A562VES4"/>
<organism evidence="3 4">
    <name type="scientific">Stackebrandtia albiflava</name>
    <dbReference type="NCBI Taxonomy" id="406432"/>
    <lineage>
        <taxon>Bacteria</taxon>
        <taxon>Bacillati</taxon>
        <taxon>Actinomycetota</taxon>
        <taxon>Actinomycetes</taxon>
        <taxon>Glycomycetales</taxon>
        <taxon>Glycomycetaceae</taxon>
        <taxon>Stackebrandtia</taxon>
    </lineage>
</organism>
<name>A0A562VES4_9ACTN</name>
<feature type="compositionally biased region" description="Pro residues" evidence="1">
    <location>
        <begin position="12"/>
        <end position="52"/>
    </location>
</feature>
<feature type="transmembrane region" description="Helical" evidence="2">
    <location>
        <begin position="134"/>
        <end position="158"/>
    </location>
</feature>
<reference evidence="3 4" key="1">
    <citation type="journal article" date="2013" name="Stand. Genomic Sci.">
        <title>Genomic Encyclopedia of Type Strains, Phase I: The one thousand microbial genomes (KMG-I) project.</title>
        <authorList>
            <person name="Kyrpides N.C."/>
            <person name="Woyke T."/>
            <person name="Eisen J.A."/>
            <person name="Garrity G."/>
            <person name="Lilburn T.G."/>
            <person name="Beck B.J."/>
            <person name="Whitman W.B."/>
            <person name="Hugenholtz P."/>
            <person name="Klenk H.P."/>
        </authorList>
    </citation>
    <scope>NUCLEOTIDE SEQUENCE [LARGE SCALE GENOMIC DNA]</scope>
    <source>
        <strain evidence="3 4">DSM 45044</strain>
    </source>
</reference>
<dbReference type="EMBL" id="VLLL01000005">
    <property type="protein sequence ID" value="TWJ16331.1"/>
    <property type="molecule type" value="Genomic_DNA"/>
</dbReference>
<accession>A0A562VES4</accession>
<evidence type="ECO:0000313" key="4">
    <source>
        <dbReference type="Proteomes" id="UP000321617"/>
    </source>
</evidence>
<keyword evidence="2" id="KW-1133">Transmembrane helix</keyword>
<feature type="transmembrane region" description="Helical" evidence="2">
    <location>
        <begin position="108"/>
        <end position="127"/>
    </location>
</feature>
<feature type="transmembrane region" description="Helical" evidence="2">
    <location>
        <begin position="66"/>
        <end position="88"/>
    </location>
</feature>
<proteinExistence type="predicted"/>
<gene>
    <name evidence="3" type="ORF">LX16_2060</name>
</gene>
<dbReference type="Proteomes" id="UP000321617">
    <property type="component" value="Unassembled WGS sequence"/>
</dbReference>